<dbReference type="InterPro" id="IPR051458">
    <property type="entry name" value="Cyt/Met_Dipeptidase"/>
</dbReference>
<keyword evidence="1" id="KW-0645">Protease</keyword>
<name>H5SRB1_ACEAU</name>
<accession>H5SRB1</accession>
<keyword evidence="2" id="KW-0479">Metal-binding</keyword>
<dbReference type="GO" id="GO:0006508">
    <property type="term" value="P:proteolysis"/>
    <property type="evidence" value="ECO:0007669"/>
    <property type="project" value="UniProtKB-KW"/>
</dbReference>
<protein>
    <submittedName>
        <fullName evidence="5">Hypothetical conserved protein</fullName>
    </submittedName>
</protein>
<sequence length="196" mass="22663">MEQVFRYIDDHREEFLERLKTLLRQPSVAAQNLGMEPCAKLVQQMLDQCGFKTQMLPTDGFPVVYGELEGESDKVLMFYDHYDVQPPEPLELWESDPWDPQLRDGKLYARGSSDNKGDLTARLCALEAYQKVMGKLPVTIKIRRRGRGGDRQPPLRTVRQRAQESLKSRRVHLGVRAQRSQRYSPNLFGTEGDLLR</sequence>
<dbReference type="Gene3D" id="3.40.630.10">
    <property type="entry name" value="Zn peptidases"/>
    <property type="match status" value="1"/>
</dbReference>
<gene>
    <name evidence="5" type="ORF">HGMM_OP2C178</name>
</gene>
<proteinExistence type="predicted"/>
<dbReference type="InterPro" id="IPR002933">
    <property type="entry name" value="Peptidase_M20"/>
</dbReference>
<dbReference type="Pfam" id="PF01546">
    <property type="entry name" value="Peptidase_M20"/>
    <property type="match status" value="1"/>
</dbReference>
<reference evidence="5" key="1">
    <citation type="journal article" date="2005" name="Environ. Microbiol.">
        <title>Genetic and functional properties of uncultivated thermophilic crenarchaeotes from a subsurface gold mine as revealed by analysis of genome fragments.</title>
        <authorList>
            <person name="Nunoura T."/>
            <person name="Hirayama H."/>
            <person name="Takami H."/>
            <person name="Oida H."/>
            <person name="Nishi S."/>
            <person name="Shimamura S."/>
            <person name="Suzuki Y."/>
            <person name="Inagaki F."/>
            <person name="Takai K."/>
            <person name="Nealson K.H."/>
            <person name="Horikoshi K."/>
        </authorList>
    </citation>
    <scope>NUCLEOTIDE SEQUENCE</scope>
</reference>
<dbReference type="EMBL" id="AP011801">
    <property type="protein sequence ID" value="BAL58628.1"/>
    <property type="molecule type" value="Genomic_DNA"/>
</dbReference>
<organism evidence="5">
    <name type="scientific">Acetithermum autotrophicum</name>
    <dbReference type="NCBI Taxonomy" id="1446466"/>
    <lineage>
        <taxon>Bacteria</taxon>
        <taxon>Candidatus Bipolaricaulota</taxon>
        <taxon>Candidatus Acetithermum</taxon>
    </lineage>
</organism>
<evidence type="ECO:0000256" key="3">
    <source>
        <dbReference type="ARBA" id="ARBA00022801"/>
    </source>
</evidence>
<evidence type="ECO:0000256" key="2">
    <source>
        <dbReference type="ARBA" id="ARBA00022723"/>
    </source>
</evidence>
<dbReference type="GO" id="GO:0008233">
    <property type="term" value="F:peptidase activity"/>
    <property type="evidence" value="ECO:0007669"/>
    <property type="project" value="UniProtKB-KW"/>
</dbReference>
<evidence type="ECO:0000256" key="4">
    <source>
        <dbReference type="SAM" id="MobiDB-lite"/>
    </source>
</evidence>
<dbReference type="GO" id="GO:0046872">
    <property type="term" value="F:metal ion binding"/>
    <property type="evidence" value="ECO:0007669"/>
    <property type="project" value="UniProtKB-KW"/>
</dbReference>
<dbReference type="PANTHER" id="PTHR43270:SF8">
    <property type="entry name" value="DI- AND TRIPEPTIDASE DUG2-RELATED"/>
    <property type="match status" value="1"/>
</dbReference>
<keyword evidence="3" id="KW-0378">Hydrolase</keyword>
<reference evidence="5" key="2">
    <citation type="journal article" date="2012" name="PLoS ONE">
        <title>A Deeply Branching Thermophilic Bacterium with an Ancient Acetyl-CoA Pathway Dominates a Subsurface Ecosystem.</title>
        <authorList>
            <person name="Takami H."/>
            <person name="Noguchi H."/>
            <person name="Takaki Y."/>
            <person name="Uchiyama I."/>
            <person name="Toyoda A."/>
            <person name="Nishi S."/>
            <person name="Chee G.-J."/>
            <person name="Arai W."/>
            <person name="Nunoura T."/>
            <person name="Itoh T."/>
            <person name="Hattori M."/>
            <person name="Takai K."/>
        </authorList>
    </citation>
    <scope>NUCLEOTIDE SEQUENCE</scope>
</reference>
<feature type="region of interest" description="Disordered" evidence="4">
    <location>
        <begin position="144"/>
        <end position="163"/>
    </location>
</feature>
<dbReference type="PANTHER" id="PTHR43270">
    <property type="entry name" value="BETA-ALA-HIS DIPEPTIDASE"/>
    <property type="match status" value="1"/>
</dbReference>
<evidence type="ECO:0000313" key="5">
    <source>
        <dbReference type="EMBL" id="BAL58628.1"/>
    </source>
</evidence>
<dbReference type="SUPFAM" id="SSF53187">
    <property type="entry name" value="Zn-dependent exopeptidases"/>
    <property type="match status" value="1"/>
</dbReference>
<evidence type="ECO:0000256" key="1">
    <source>
        <dbReference type="ARBA" id="ARBA00022670"/>
    </source>
</evidence>
<dbReference type="AlphaFoldDB" id="H5SRB1"/>